<reference evidence="10" key="1">
    <citation type="submission" date="2021-02" db="EMBL/GenBank/DDBJ databases">
        <authorList>
            <person name="Nowell W R."/>
        </authorList>
    </citation>
    <scope>NUCLEOTIDE SEQUENCE</scope>
</reference>
<dbReference type="Gene3D" id="3.20.20.70">
    <property type="entry name" value="Aldolase class I"/>
    <property type="match status" value="1"/>
</dbReference>
<keyword evidence="5 7" id="KW-0378">Hydrolase</keyword>
<dbReference type="EMBL" id="CAJNOV010010874">
    <property type="protein sequence ID" value="CAF1426069.1"/>
    <property type="molecule type" value="Genomic_DNA"/>
</dbReference>
<feature type="domain" description="Alpha galactosidase C-terminal" evidence="9">
    <location>
        <begin position="315"/>
        <end position="416"/>
    </location>
</feature>
<feature type="signal peptide" evidence="8">
    <location>
        <begin position="1"/>
        <end position="26"/>
    </location>
</feature>
<evidence type="ECO:0000256" key="5">
    <source>
        <dbReference type="ARBA" id="ARBA00022801"/>
    </source>
</evidence>
<name>A0A815MKZ3_9BILA</name>
<evidence type="ECO:0000313" key="11">
    <source>
        <dbReference type="Proteomes" id="UP000663855"/>
    </source>
</evidence>
<evidence type="ECO:0000256" key="7">
    <source>
        <dbReference type="RuleBase" id="RU361168"/>
    </source>
</evidence>
<evidence type="ECO:0000259" key="9">
    <source>
        <dbReference type="Pfam" id="PF17801"/>
    </source>
</evidence>
<feature type="chain" id="PRO_5033044514" description="Alpha-galactosidase" evidence="8">
    <location>
        <begin position="27"/>
        <end position="431"/>
    </location>
</feature>
<evidence type="ECO:0000256" key="6">
    <source>
        <dbReference type="ARBA" id="ARBA00023295"/>
    </source>
</evidence>
<dbReference type="EC" id="3.2.1.-" evidence="7"/>
<dbReference type="GO" id="GO:0005975">
    <property type="term" value="P:carbohydrate metabolic process"/>
    <property type="evidence" value="ECO:0007669"/>
    <property type="project" value="InterPro"/>
</dbReference>
<evidence type="ECO:0000256" key="8">
    <source>
        <dbReference type="SAM" id="SignalP"/>
    </source>
</evidence>
<protein>
    <recommendedName>
        <fullName evidence="3 7">Alpha-galactosidase</fullName>
        <ecNumber evidence="7">3.2.1.-</ecNumber>
    </recommendedName>
</protein>
<dbReference type="SUPFAM" id="SSF51445">
    <property type="entry name" value="(Trans)glycosidases"/>
    <property type="match status" value="1"/>
</dbReference>
<dbReference type="InterPro" id="IPR002241">
    <property type="entry name" value="Glyco_hydro_27"/>
</dbReference>
<dbReference type="SUPFAM" id="SSF51011">
    <property type="entry name" value="Glycosyl hydrolase domain"/>
    <property type="match status" value="1"/>
</dbReference>
<comment type="similarity">
    <text evidence="2 7">Belongs to the glycosyl hydrolase 27 family.</text>
</comment>
<dbReference type="InterPro" id="IPR017853">
    <property type="entry name" value="GH"/>
</dbReference>
<dbReference type="AlphaFoldDB" id="A0A815MKZ3"/>
<dbReference type="PRINTS" id="PR00740">
    <property type="entry name" value="GLHYDRLASE27"/>
</dbReference>
<keyword evidence="7" id="KW-1015">Disulfide bond</keyword>
<evidence type="ECO:0000256" key="4">
    <source>
        <dbReference type="ARBA" id="ARBA00022729"/>
    </source>
</evidence>
<keyword evidence="6 7" id="KW-0326">Glycosidase</keyword>
<organism evidence="10 11">
    <name type="scientific">Rotaria magnacalcarata</name>
    <dbReference type="NCBI Taxonomy" id="392030"/>
    <lineage>
        <taxon>Eukaryota</taxon>
        <taxon>Metazoa</taxon>
        <taxon>Spiralia</taxon>
        <taxon>Gnathifera</taxon>
        <taxon>Rotifera</taxon>
        <taxon>Eurotatoria</taxon>
        <taxon>Bdelloidea</taxon>
        <taxon>Philodinida</taxon>
        <taxon>Philodinidae</taxon>
        <taxon>Rotaria</taxon>
    </lineage>
</organism>
<comment type="caution">
    <text evidence="10">The sequence shown here is derived from an EMBL/GenBank/DDBJ whole genome shotgun (WGS) entry which is preliminary data.</text>
</comment>
<sequence>MLFIIVSSMLLFINPLLISSLNNGLALTPPMGWSTWNVFYCDYTEVDLMQIADMLVATGMLSAGYKYLNIDDCWEASSRDPTSGMLQYNETKFPHGMTALADYIHSKGLLFGIYSSSGELTCQKYPGSWQHEYLDATLFSSWNVDFLKLDCCYQDNIKDRATAFTRWSAALSVQNRSILYSCDTDELILNENNLEFPFQWAPDYCNMARISWDIYDKWESTLSMLDRAANIYYASRPGYWNDLDILTVGLGQQTLEEYTSQFSLWAIISSPLIAGNDLRKMTKEIINILTNTEVIAINQDKLGRSGNMIRRALDGSYEVWAKPLYYEHTSQFYNIDNTPHFNPLPFHAVVLLNRLNTTVNITFNFDDLFDHYLCPHPPTPIWTVSIRDLWLHQNLGKFVETWTATNVPPHGVRMITVLLTNTTISHDRYIS</sequence>
<gene>
    <name evidence="10" type="ORF">CJN711_LOCUS23288</name>
</gene>
<proteinExistence type="inferred from homology"/>
<evidence type="ECO:0000256" key="1">
    <source>
        <dbReference type="ARBA" id="ARBA00001255"/>
    </source>
</evidence>
<dbReference type="PANTHER" id="PTHR11452">
    <property type="entry name" value="ALPHA-GALACTOSIDASE/ALPHA-N-ACETYLGALACTOSAMINIDASE"/>
    <property type="match status" value="1"/>
</dbReference>
<dbReference type="Gene3D" id="2.60.40.1180">
    <property type="entry name" value="Golgi alpha-mannosidase II"/>
    <property type="match status" value="1"/>
</dbReference>
<dbReference type="Pfam" id="PF16499">
    <property type="entry name" value="Melibiase_2"/>
    <property type="match status" value="1"/>
</dbReference>
<dbReference type="InterPro" id="IPR000111">
    <property type="entry name" value="Glyco_hydro_27/36_CS"/>
</dbReference>
<evidence type="ECO:0000256" key="3">
    <source>
        <dbReference type="ARBA" id="ARBA00012755"/>
    </source>
</evidence>
<dbReference type="InterPro" id="IPR013780">
    <property type="entry name" value="Glyco_hydro_b"/>
</dbReference>
<dbReference type="InterPro" id="IPR013785">
    <property type="entry name" value="Aldolase_TIM"/>
</dbReference>
<dbReference type="PANTHER" id="PTHR11452:SF75">
    <property type="entry name" value="ALPHA-GALACTOSIDASE MEL1"/>
    <property type="match status" value="1"/>
</dbReference>
<evidence type="ECO:0000313" key="10">
    <source>
        <dbReference type="EMBL" id="CAF1426069.1"/>
    </source>
</evidence>
<dbReference type="PROSITE" id="PS00512">
    <property type="entry name" value="ALPHA_GALACTOSIDASE"/>
    <property type="match status" value="1"/>
</dbReference>
<comment type="catalytic activity">
    <reaction evidence="1">
        <text>Hydrolysis of terminal, non-reducing alpha-D-galactose residues in alpha-D-galactosides, including galactose oligosaccharides, galactomannans and galactolipids.</text>
        <dbReference type="EC" id="3.2.1.22"/>
    </reaction>
</comment>
<dbReference type="FunFam" id="3.20.20.70:FF:000197">
    <property type="entry name" value="Alpha-galactosidase"/>
    <property type="match status" value="1"/>
</dbReference>
<dbReference type="Pfam" id="PF17801">
    <property type="entry name" value="Melibiase_C"/>
    <property type="match status" value="1"/>
</dbReference>
<keyword evidence="4 8" id="KW-0732">Signal</keyword>
<dbReference type="CDD" id="cd14792">
    <property type="entry name" value="GH27"/>
    <property type="match status" value="1"/>
</dbReference>
<dbReference type="Proteomes" id="UP000663855">
    <property type="component" value="Unassembled WGS sequence"/>
</dbReference>
<accession>A0A815MKZ3</accession>
<dbReference type="GO" id="GO:0004557">
    <property type="term" value="F:alpha-galactosidase activity"/>
    <property type="evidence" value="ECO:0007669"/>
    <property type="project" value="UniProtKB-EC"/>
</dbReference>
<dbReference type="InterPro" id="IPR041233">
    <property type="entry name" value="Melibiase_C"/>
</dbReference>
<comment type="subunit">
    <text evidence="7">Homodimer.</text>
</comment>
<evidence type="ECO:0000256" key="2">
    <source>
        <dbReference type="ARBA" id="ARBA00009743"/>
    </source>
</evidence>